<dbReference type="Pfam" id="PF00563">
    <property type="entry name" value="EAL"/>
    <property type="match status" value="1"/>
</dbReference>
<feature type="domain" description="PAS" evidence="2">
    <location>
        <begin position="339"/>
        <end position="409"/>
    </location>
</feature>
<dbReference type="InterPro" id="IPR000160">
    <property type="entry name" value="GGDEF_dom"/>
</dbReference>
<dbReference type="NCBIfam" id="TIGR00254">
    <property type="entry name" value="GGDEF"/>
    <property type="match status" value="1"/>
</dbReference>
<feature type="transmembrane region" description="Helical" evidence="1">
    <location>
        <begin position="163"/>
        <end position="184"/>
    </location>
</feature>
<reference evidence="6 7" key="1">
    <citation type="submission" date="2017-09" db="EMBL/GenBank/DDBJ databases">
        <title>Large-scale bioinformatics analysis of Bacillus genomes uncovers conserved roles of natural products in bacterial physiology.</title>
        <authorList>
            <consortium name="Agbiome Team Llc"/>
            <person name="Bleich R.M."/>
            <person name="Grubbs K.J."/>
            <person name="Santa Maria K.C."/>
            <person name="Allen S.E."/>
            <person name="Farag S."/>
            <person name="Shank E.A."/>
            <person name="Bowers A."/>
        </authorList>
    </citation>
    <scope>NUCLEOTIDE SEQUENCE [LARGE SCALE GENOMIC DNA]</scope>
    <source>
        <strain evidence="6 7">AFS010695</strain>
    </source>
</reference>
<dbReference type="InterPro" id="IPR052155">
    <property type="entry name" value="Biofilm_reg_signaling"/>
</dbReference>
<dbReference type="Pfam" id="PF00989">
    <property type="entry name" value="PAS"/>
    <property type="match status" value="1"/>
</dbReference>
<dbReference type="AlphaFoldDB" id="A0A2A8PZL8"/>
<evidence type="ECO:0000256" key="1">
    <source>
        <dbReference type="SAM" id="Phobius"/>
    </source>
</evidence>
<gene>
    <name evidence="6" type="ORF">CN425_06520</name>
</gene>
<keyword evidence="1" id="KW-0812">Transmembrane</keyword>
<dbReference type="Gene3D" id="3.20.20.450">
    <property type="entry name" value="EAL domain"/>
    <property type="match status" value="1"/>
</dbReference>
<sequence length="897" mass="103362">MINQKKYVQFVIMYIIIFFLWISLIPKDLNIKEIGILFLFCFATLFSCYCLYKAIKKMKRGDKLFWVLVLCTCLCGLAMEITLFLHALSIYDQVIFSYRALPFFILQYILLFSGFAIKFIKHYSIRGLAQFSFDSIFIVIMNIYFTLTFIFDLSSFRMLTTDTWILIGYFIAQSLVIYAVISLYRREQYSSSRVSLIIGFTIILVYGYIHLFQINSGIETSSEVSYLIHTASILLIGLSSILYILDKPIQHETKMKYYRFDYVRFILPYFSIIITFSFIVIQPWDDKFMLIGLVLSLILLFLRQLYMWKDNQALIDTYEQLTTQLEGAVEEGASALSKSEQRYKSLFEDHPDAVFSLNMNGIFQHSNQACESLFTAYYCEVASYSLLHFIDSKDHELLKKALQITKEGRPQTLEVRTKEKEGYYYYLHITLIPIFTNKEVVGMFGIARDITTLYEKQKQVEHLAFHDALTGLPNRRKFEKDLQAILNTAQTSANDIAVMFLDLDRFKKINDRLGHDVGDLLLIEVAKRLRGCLRSKDIVARQGGDEFTLLLPDMYSEKSASFIAEQILTILNKPFFIKDEELSITPSIGIAMYPDYGTDVTELMKNADMAMYCAKANGKNRFVFFSKEMSIAQHESNFLEGELSKALQQNEFFLEYQPQVHTKTKQIIGFEALIRWKHPKLGIVSPAQFIPLAEETGFIIELGNWILRTACLEAKKWHNQGFSHLKVGVNLSVVQFNHANLIPTISKVLEETQLKPEALDIEITESIAINQNQSVIAKLEQLQNLGLQISIDDFGTGYSSLAYLTKYPINTLKIAREFICGITNSPLEEAIISSIITLSKELNLEVIAEGVETEEQWEFLHEQNCDHIQGFFISKPVSSKDVWMLLHKKNSVNTNFK</sequence>
<evidence type="ECO:0000313" key="6">
    <source>
        <dbReference type="EMBL" id="PEW03634.1"/>
    </source>
</evidence>
<dbReference type="InterPro" id="IPR000700">
    <property type="entry name" value="PAS-assoc_C"/>
</dbReference>
<feature type="transmembrane region" description="Helical" evidence="1">
    <location>
        <begin position="196"/>
        <end position="214"/>
    </location>
</feature>
<dbReference type="SUPFAM" id="SSF55785">
    <property type="entry name" value="PYP-like sensor domain (PAS domain)"/>
    <property type="match status" value="1"/>
</dbReference>
<dbReference type="Pfam" id="PF00990">
    <property type="entry name" value="GGDEF"/>
    <property type="match status" value="1"/>
</dbReference>
<dbReference type="CDD" id="cd01948">
    <property type="entry name" value="EAL"/>
    <property type="match status" value="1"/>
</dbReference>
<dbReference type="NCBIfam" id="TIGR00229">
    <property type="entry name" value="sensory_box"/>
    <property type="match status" value="1"/>
</dbReference>
<dbReference type="PANTHER" id="PTHR44757:SF2">
    <property type="entry name" value="BIOFILM ARCHITECTURE MAINTENANCE PROTEIN MBAA"/>
    <property type="match status" value="1"/>
</dbReference>
<dbReference type="PROSITE" id="PS50113">
    <property type="entry name" value="PAC"/>
    <property type="match status" value="1"/>
</dbReference>
<feature type="domain" description="PAC" evidence="3">
    <location>
        <begin position="411"/>
        <end position="462"/>
    </location>
</feature>
<protein>
    <recommendedName>
        <fullName evidence="8">DUF4084 domain-containing protein</fullName>
    </recommendedName>
</protein>
<comment type="caution">
    <text evidence="6">The sequence shown here is derived from an EMBL/GenBank/DDBJ whole genome shotgun (WGS) entry which is preliminary data.</text>
</comment>
<dbReference type="Gene3D" id="3.30.450.20">
    <property type="entry name" value="PAS domain"/>
    <property type="match status" value="1"/>
</dbReference>
<keyword evidence="1" id="KW-0472">Membrane</keyword>
<evidence type="ECO:0000259" key="3">
    <source>
        <dbReference type="PROSITE" id="PS50113"/>
    </source>
</evidence>
<dbReference type="SUPFAM" id="SSF55073">
    <property type="entry name" value="Nucleotide cyclase"/>
    <property type="match status" value="1"/>
</dbReference>
<proteinExistence type="predicted"/>
<dbReference type="SUPFAM" id="SSF141868">
    <property type="entry name" value="EAL domain-like"/>
    <property type="match status" value="1"/>
</dbReference>
<dbReference type="InterPro" id="IPR035965">
    <property type="entry name" value="PAS-like_dom_sf"/>
</dbReference>
<dbReference type="InterPro" id="IPR029787">
    <property type="entry name" value="Nucleotide_cyclase"/>
</dbReference>
<dbReference type="GO" id="GO:0006355">
    <property type="term" value="P:regulation of DNA-templated transcription"/>
    <property type="evidence" value="ECO:0007669"/>
    <property type="project" value="InterPro"/>
</dbReference>
<dbReference type="RefSeq" id="WP_098380492.1">
    <property type="nucleotide sequence ID" value="NZ_NTWE01000015.1"/>
</dbReference>
<dbReference type="CDD" id="cd00130">
    <property type="entry name" value="PAS"/>
    <property type="match status" value="1"/>
</dbReference>
<feature type="transmembrane region" description="Helical" evidence="1">
    <location>
        <begin position="131"/>
        <end position="151"/>
    </location>
</feature>
<dbReference type="InterPro" id="IPR025152">
    <property type="entry name" value="DUF4084"/>
</dbReference>
<feature type="transmembrane region" description="Helical" evidence="1">
    <location>
        <begin position="7"/>
        <end position="25"/>
    </location>
</feature>
<feature type="transmembrane region" description="Helical" evidence="1">
    <location>
        <begin position="100"/>
        <end position="119"/>
    </location>
</feature>
<dbReference type="FunFam" id="3.30.70.270:FF:000001">
    <property type="entry name" value="Diguanylate cyclase domain protein"/>
    <property type="match status" value="1"/>
</dbReference>
<dbReference type="InterPro" id="IPR043128">
    <property type="entry name" value="Rev_trsase/Diguanyl_cyclase"/>
</dbReference>
<dbReference type="Gene3D" id="3.30.70.270">
    <property type="match status" value="1"/>
</dbReference>
<dbReference type="SMART" id="SM00091">
    <property type="entry name" value="PAS"/>
    <property type="match status" value="1"/>
</dbReference>
<dbReference type="InterPro" id="IPR000014">
    <property type="entry name" value="PAS"/>
</dbReference>
<dbReference type="InterPro" id="IPR035919">
    <property type="entry name" value="EAL_sf"/>
</dbReference>
<dbReference type="InterPro" id="IPR013767">
    <property type="entry name" value="PAS_fold"/>
</dbReference>
<name>A0A2A8PZL8_BACCE</name>
<feature type="transmembrane region" description="Helical" evidence="1">
    <location>
        <begin position="265"/>
        <end position="282"/>
    </location>
</feature>
<feature type="domain" description="EAL" evidence="4">
    <location>
        <begin position="636"/>
        <end position="890"/>
    </location>
</feature>
<dbReference type="PANTHER" id="PTHR44757">
    <property type="entry name" value="DIGUANYLATE CYCLASE DGCP"/>
    <property type="match status" value="1"/>
</dbReference>
<keyword evidence="1" id="KW-1133">Transmembrane helix</keyword>
<dbReference type="Proteomes" id="UP000220635">
    <property type="component" value="Unassembled WGS sequence"/>
</dbReference>
<feature type="transmembrane region" description="Helical" evidence="1">
    <location>
        <begin position="31"/>
        <end position="52"/>
    </location>
</feature>
<feature type="transmembrane region" description="Helical" evidence="1">
    <location>
        <begin position="64"/>
        <end position="88"/>
    </location>
</feature>
<evidence type="ECO:0000313" key="7">
    <source>
        <dbReference type="Proteomes" id="UP000220635"/>
    </source>
</evidence>
<feature type="transmembrane region" description="Helical" evidence="1">
    <location>
        <begin position="288"/>
        <end position="306"/>
    </location>
</feature>
<dbReference type="CDD" id="cd01949">
    <property type="entry name" value="GGDEF"/>
    <property type="match status" value="1"/>
</dbReference>
<feature type="domain" description="GGDEF" evidence="5">
    <location>
        <begin position="494"/>
        <end position="627"/>
    </location>
</feature>
<dbReference type="SMART" id="SM00052">
    <property type="entry name" value="EAL"/>
    <property type="match status" value="1"/>
</dbReference>
<dbReference type="OrthoDB" id="9759607at2"/>
<organism evidence="6 7">
    <name type="scientific">Bacillus cereus</name>
    <dbReference type="NCBI Taxonomy" id="1396"/>
    <lineage>
        <taxon>Bacteria</taxon>
        <taxon>Bacillati</taxon>
        <taxon>Bacillota</taxon>
        <taxon>Bacilli</taxon>
        <taxon>Bacillales</taxon>
        <taxon>Bacillaceae</taxon>
        <taxon>Bacillus</taxon>
        <taxon>Bacillus cereus group</taxon>
    </lineage>
</organism>
<evidence type="ECO:0000259" key="2">
    <source>
        <dbReference type="PROSITE" id="PS50112"/>
    </source>
</evidence>
<feature type="transmembrane region" description="Helical" evidence="1">
    <location>
        <begin position="226"/>
        <end position="245"/>
    </location>
</feature>
<dbReference type="PROSITE" id="PS50883">
    <property type="entry name" value="EAL"/>
    <property type="match status" value="1"/>
</dbReference>
<dbReference type="SMART" id="SM00267">
    <property type="entry name" value="GGDEF"/>
    <property type="match status" value="1"/>
</dbReference>
<dbReference type="FunFam" id="3.20.20.450:FF:000001">
    <property type="entry name" value="Cyclic di-GMP phosphodiesterase yahA"/>
    <property type="match status" value="1"/>
</dbReference>
<evidence type="ECO:0008006" key="8">
    <source>
        <dbReference type="Google" id="ProtNLM"/>
    </source>
</evidence>
<evidence type="ECO:0000259" key="5">
    <source>
        <dbReference type="PROSITE" id="PS50887"/>
    </source>
</evidence>
<evidence type="ECO:0000259" key="4">
    <source>
        <dbReference type="PROSITE" id="PS50883"/>
    </source>
</evidence>
<dbReference type="EMBL" id="NTWE01000015">
    <property type="protein sequence ID" value="PEW03634.1"/>
    <property type="molecule type" value="Genomic_DNA"/>
</dbReference>
<dbReference type="PROSITE" id="PS50887">
    <property type="entry name" value="GGDEF"/>
    <property type="match status" value="1"/>
</dbReference>
<dbReference type="PROSITE" id="PS50112">
    <property type="entry name" value="PAS"/>
    <property type="match status" value="1"/>
</dbReference>
<dbReference type="Pfam" id="PF13321">
    <property type="entry name" value="DUF4084"/>
    <property type="match status" value="1"/>
</dbReference>
<accession>A0A2A8PZL8</accession>
<dbReference type="InterPro" id="IPR001633">
    <property type="entry name" value="EAL_dom"/>
</dbReference>